<gene>
    <name evidence="1" type="ORF">METZ01_LOCUS67366</name>
</gene>
<name>A0A381TED0_9ZZZZ</name>
<evidence type="ECO:0000313" key="1">
    <source>
        <dbReference type="EMBL" id="SVA14512.1"/>
    </source>
</evidence>
<accession>A0A381TED0</accession>
<organism evidence="1">
    <name type="scientific">marine metagenome</name>
    <dbReference type="NCBI Taxonomy" id="408172"/>
    <lineage>
        <taxon>unclassified sequences</taxon>
        <taxon>metagenomes</taxon>
        <taxon>ecological metagenomes</taxon>
    </lineage>
</organism>
<dbReference type="AlphaFoldDB" id="A0A381TED0"/>
<dbReference type="EMBL" id="UINC01004462">
    <property type="protein sequence ID" value="SVA14512.1"/>
    <property type="molecule type" value="Genomic_DNA"/>
</dbReference>
<sequence length="93" mass="10600">MFSLPCSCLCFEKSEEENSTKIYINPTQKCNESSGRLEPIQEERDEETLKSFGITDDEISNLKNAKKTDISKAINNAEMDDSMRGFLHKFLSV</sequence>
<reference evidence="1" key="1">
    <citation type="submission" date="2018-05" db="EMBL/GenBank/DDBJ databases">
        <authorList>
            <person name="Lanie J.A."/>
            <person name="Ng W.-L."/>
            <person name="Kazmierczak K.M."/>
            <person name="Andrzejewski T.M."/>
            <person name="Davidsen T.M."/>
            <person name="Wayne K.J."/>
            <person name="Tettelin H."/>
            <person name="Glass J.I."/>
            <person name="Rusch D."/>
            <person name="Podicherti R."/>
            <person name="Tsui H.-C.T."/>
            <person name="Winkler M.E."/>
        </authorList>
    </citation>
    <scope>NUCLEOTIDE SEQUENCE</scope>
</reference>
<proteinExistence type="predicted"/>
<protein>
    <submittedName>
        <fullName evidence="1">Uncharacterized protein</fullName>
    </submittedName>
</protein>